<dbReference type="EMBL" id="CP019479">
    <property type="protein sequence ID" value="UQC88895.1"/>
    <property type="molecule type" value="Genomic_DNA"/>
</dbReference>
<keyword evidence="2" id="KW-1185">Reference proteome</keyword>
<sequence>MAKCCCLVQTELTSEEKKTQPEEKVGIGIDIDIDINYNGNTLHWWLENISL</sequence>
<reference evidence="1" key="1">
    <citation type="journal article" date="2021" name="Mol. Plant Microbe Interact.">
        <title>Complete Genome Sequence of the Plant-Pathogenic Fungus Colletotrichum lupini.</title>
        <authorList>
            <person name="Baroncelli R."/>
            <person name="Pensec F."/>
            <person name="Da Lio D."/>
            <person name="Boufleur T."/>
            <person name="Vicente I."/>
            <person name="Sarrocco S."/>
            <person name="Picot A."/>
            <person name="Baraldi E."/>
            <person name="Sukno S."/>
            <person name="Thon M."/>
            <person name="Le Floch G."/>
        </authorList>
    </citation>
    <scope>NUCLEOTIDE SEQUENCE</scope>
    <source>
        <strain evidence="1">IMI 504893</strain>
    </source>
</reference>
<organism evidence="1 2">
    <name type="scientific">Colletotrichum lupini</name>
    <dbReference type="NCBI Taxonomy" id="145971"/>
    <lineage>
        <taxon>Eukaryota</taxon>
        <taxon>Fungi</taxon>
        <taxon>Dikarya</taxon>
        <taxon>Ascomycota</taxon>
        <taxon>Pezizomycotina</taxon>
        <taxon>Sordariomycetes</taxon>
        <taxon>Hypocreomycetidae</taxon>
        <taxon>Glomerellales</taxon>
        <taxon>Glomerellaceae</taxon>
        <taxon>Colletotrichum</taxon>
        <taxon>Colletotrichum acutatum species complex</taxon>
    </lineage>
</organism>
<dbReference type="KEGG" id="clup:CLUP02_14422"/>
<dbReference type="GeneID" id="73348360"/>
<protein>
    <submittedName>
        <fullName evidence="1">Uncharacterized protein</fullName>
    </submittedName>
</protein>
<evidence type="ECO:0000313" key="2">
    <source>
        <dbReference type="Proteomes" id="UP000830671"/>
    </source>
</evidence>
<dbReference type="RefSeq" id="XP_049150496.1">
    <property type="nucleotide sequence ID" value="XM_049293350.1"/>
</dbReference>
<dbReference type="AlphaFoldDB" id="A0A9Q8WNA2"/>
<proteinExistence type="predicted"/>
<evidence type="ECO:0000313" key="1">
    <source>
        <dbReference type="EMBL" id="UQC88895.1"/>
    </source>
</evidence>
<name>A0A9Q8WNA2_9PEZI</name>
<accession>A0A9Q8WNA2</accession>
<dbReference type="Proteomes" id="UP000830671">
    <property type="component" value="Chromosome 7"/>
</dbReference>
<gene>
    <name evidence="1" type="ORF">CLUP02_14422</name>
</gene>